<accession>A0ABD3VGS8</accession>
<dbReference type="PANTHER" id="PTHR38566:SF1">
    <property type="entry name" value="CHROMOSOME UNDETERMINED SCAFFOLD_18, WHOLE GENOME SHOTGUN SEQUENCE"/>
    <property type="match status" value="1"/>
</dbReference>
<name>A0ABD3VGS8_SINWO</name>
<evidence type="ECO:0000313" key="3">
    <source>
        <dbReference type="Proteomes" id="UP001634394"/>
    </source>
</evidence>
<dbReference type="EMBL" id="JBJQND010000012">
    <property type="protein sequence ID" value="KAL3860311.1"/>
    <property type="molecule type" value="Genomic_DNA"/>
</dbReference>
<organism evidence="2 3">
    <name type="scientific">Sinanodonta woodiana</name>
    <name type="common">Chinese pond mussel</name>
    <name type="synonym">Anodonta woodiana</name>
    <dbReference type="NCBI Taxonomy" id="1069815"/>
    <lineage>
        <taxon>Eukaryota</taxon>
        <taxon>Metazoa</taxon>
        <taxon>Spiralia</taxon>
        <taxon>Lophotrochozoa</taxon>
        <taxon>Mollusca</taxon>
        <taxon>Bivalvia</taxon>
        <taxon>Autobranchia</taxon>
        <taxon>Heteroconchia</taxon>
        <taxon>Palaeoheterodonta</taxon>
        <taxon>Unionida</taxon>
        <taxon>Unionoidea</taxon>
        <taxon>Unionidae</taxon>
        <taxon>Unioninae</taxon>
        <taxon>Sinanodonta</taxon>
    </lineage>
</organism>
<proteinExistence type="predicted"/>
<protein>
    <recommendedName>
        <fullName evidence="1">DUF7920 domain-containing protein</fullName>
    </recommendedName>
</protein>
<dbReference type="Proteomes" id="UP001634394">
    <property type="component" value="Unassembled WGS sequence"/>
</dbReference>
<evidence type="ECO:0000313" key="2">
    <source>
        <dbReference type="EMBL" id="KAL3860311.1"/>
    </source>
</evidence>
<evidence type="ECO:0000259" key="1">
    <source>
        <dbReference type="Pfam" id="PF25536"/>
    </source>
</evidence>
<dbReference type="AlphaFoldDB" id="A0ABD3VGS8"/>
<reference evidence="2 3" key="1">
    <citation type="submission" date="2024-11" db="EMBL/GenBank/DDBJ databases">
        <title>Chromosome-level genome assembly of the freshwater bivalve Anodonta woodiana.</title>
        <authorList>
            <person name="Chen X."/>
        </authorList>
    </citation>
    <scope>NUCLEOTIDE SEQUENCE [LARGE SCALE GENOMIC DNA]</scope>
    <source>
        <strain evidence="2">MN2024</strain>
        <tissue evidence="2">Gills</tissue>
    </source>
</reference>
<dbReference type="InterPro" id="IPR057680">
    <property type="entry name" value="DUF7920"/>
</dbReference>
<sequence length="472" mass="54317">MSASIDIMLDAEKFSETVRFILDRIEGGTYQDIEKHLSSIKSTKLKTDQEEKAERWLQWAKMEKNLKVIGAKIPSGVLPHGYQGELIDVKVFVKYGPDDAVYDNNETIRDRVARGNCFLSITTGPRAGTTCVLQAMKKFTGGMGDDDDRESGDESVWERYFTKGYSDADRVIVTEKVNGEAAHLSCIEIEGEKILCGGSKNVHLLFRNKADIEKYVEPRYRIAQEVCEAVMTYLDDMKPQDKTQLLQFLVHSGYTAVFEILVPDHQHVVNLSQLKRSELQFITWTECELQPAEKKEHLNVIPPHVGIEIAKALGLQTVKYEVVEMQDIQKRMRTIRQQYDLEGEVLYFLDKQGLVIGILKKKTTWYIMCRAIREKLKAAGKLQSCKPEVFSLSNVQNKMVIRINDIQKWLDLDHETTASWKDLAIKAMKWILHKLNQGDITQEEVQDKFPIVWKKFLECNGETDRIEVKFMR</sequence>
<comment type="caution">
    <text evidence="2">The sequence shown here is derived from an EMBL/GenBank/DDBJ whole genome shotgun (WGS) entry which is preliminary data.</text>
</comment>
<gene>
    <name evidence="2" type="ORF">ACJMK2_010450</name>
</gene>
<keyword evidence="3" id="KW-1185">Reference proteome</keyword>
<dbReference type="Pfam" id="PF25536">
    <property type="entry name" value="DUF7920"/>
    <property type="match status" value="1"/>
</dbReference>
<dbReference type="PANTHER" id="PTHR38566">
    <property type="entry name" value="RNA_LIG_T4_1 DOMAIN-CONTAINING PROTEIN"/>
    <property type="match status" value="1"/>
</dbReference>
<feature type="domain" description="DUF7920" evidence="1">
    <location>
        <begin position="96"/>
        <end position="372"/>
    </location>
</feature>